<gene>
    <name evidence="1" type="ORF">APHACPA_0647</name>
</gene>
<dbReference type="AlphaFoldDB" id="A0A0F3N150"/>
<comment type="caution">
    <text evidence="1">The sequence shown here is derived from an EMBL/GenBank/DDBJ whole genome shotgun (WGS) entry which is preliminary data.</text>
</comment>
<proteinExistence type="predicted"/>
<evidence type="ECO:0000313" key="1">
    <source>
        <dbReference type="EMBL" id="KJV61636.1"/>
    </source>
</evidence>
<organism evidence="1 2">
    <name type="scientific">Rickettsia amblyommatis str. Ac/Pa</name>
    <dbReference type="NCBI Taxonomy" id="1359164"/>
    <lineage>
        <taxon>Bacteria</taxon>
        <taxon>Pseudomonadati</taxon>
        <taxon>Pseudomonadota</taxon>
        <taxon>Alphaproteobacteria</taxon>
        <taxon>Rickettsiales</taxon>
        <taxon>Rickettsiaceae</taxon>
        <taxon>Rickettsieae</taxon>
        <taxon>Rickettsia</taxon>
        <taxon>spotted fever group</taxon>
    </lineage>
</organism>
<protein>
    <submittedName>
        <fullName evidence="1">Uncharacterized protein</fullName>
    </submittedName>
</protein>
<dbReference type="EMBL" id="LANR01000001">
    <property type="protein sequence ID" value="KJV61636.1"/>
    <property type="molecule type" value="Genomic_DNA"/>
</dbReference>
<sequence>MDFILFLQKRDSIVAAWQSHEIILTIPPKIINKFRRIND</sequence>
<reference evidence="1 2" key="1">
    <citation type="submission" date="2015-01" db="EMBL/GenBank/DDBJ databases">
        <title>Genome Sequencing of Rickettsiales.</title>
        <authorList>
            <person name="Daugherty S.C."/>
            <person name="Su Q."/>
            <person name="Abolude K."/>
            <person name="Beier-Sexton M."/>
            <person name="Carlyon J.A."/>
            <person name="Carter R."/>
            <person name="Day N.P."/>
            <person name="Dumler S.J."/>
            <person name="Dyachenko V."/>
            <person name="Godinez A."/>
            <person name="Kurtti T.J."/>
            <person name="Lichay M."/>
            <person name="Mullins K.E."/>
            <person name="Ott S."/>
            <person name="Pappas-Brown V."/>
            <person name="Paris D.H."/>
            <person name="Patel P."/>
            <person name="Richards A.L."/>
            <person name="Sadzewicz L."/>
            <person name="Sears K."/>
            <person name="Seidman D."/>
            <person name="Sengamalay N."/>
            <person name="Stenos J."/>
            <person name="Tallon L.J."/>
            <person name="Vincent G."/>
            <person name="Fraser C.M."/>
            <person name="Munderloh U."/>
            <person name="Dunning-Hotopp J.C."/>
        </authorList>
    </citation>
    <scope>NUCLEOTIDE SEQUENCE [LARGE SCALE GENOMIC DNA]</scope>
    <source>
        <strain evidence="1 2">Ac/Pa</strain>
    </source>
</reference>
<accession>A0A0F3N150</accession>
<name>A0A0F3N150_RICAM</name>
<keyword evidence="2" id="KW-1185">Reference proteome</keyword>
<dbReference type="Proteomes" id="UP000033556">
    <property type="component" value="Unassembled WGS sequence"/>
</dbReference>
<evidence type="ECO:0000313" key="2">
    <source>
        <dbReference type="Proteomes" id="UP000033556"/>
    </source>
</evidence>
<dbReference type="PATRIC" id="fig|1359164.3.peg.640"/>